<keyword evidence="4" id="KW-0560">Oxidoreductase</keyword>
<evidence type="ECO:0000313" key="7">
    <source>
        <dbReference type="EMBL" id="KAH7053112.1"/>
    </source>
</evidence>
<proteinExistence type="inferred from homology"/>
<keyword evidence="6" id="KW-0503">Monooxygenase</keyword>
<name>A0ABQ8GDU8_9PEZI</name>
<dbReference type="InterPro" id="IPR036396">
    <property type="entry name" value="Cyt_P450_sf"/>
</dbReference>
<evidence type="ECO:0000256" key="1">
    <source>
        <dbReference type="ARBA" id="ARBA00001971"/>
    </source>
</evidence>
<comment type="caution">
    <text evidence="7">The sequence shown here is derived from an EMBL/GenBank/DDBJ whole genome shotgun (WGS) entry which is preliminary data.</text>
</comment>
<comment type="cofactor">
    <cofactor evidence="1">
        <name>heme</name>
        <dbReference type="ChEBI" id="CHEBI:30413"/>
    </cofactor>
</comment>
<comment type="similarity">
    <text evidence="2">Belongs to the cytochrome P450 family.</text>
</comment>
<dbReference type="Proteomes" id="UP000774617">
    <property type="component" value="Unassembled WGS sequence"/>
</dbReference>
<reference evidence="7 8" key="1">
    <citation type="journal article" date="2021" name="Nat. Commun.">
        <title>Genetic determinants of endophytism in the Arabidopsis root mycobiome.</title>
        <authorList>
            <person name="Mesny F."/>
            <person name="Miyauchi S."/>
            <person name="Thiergart T."/>
            <person name="Pickel B."/>
            <person name="Atanasova L."/>
            <person name="Karlsson M."/>
            <person name="Huettel B."/>
            <person name="Barry K.W."/>
            <person name="Haridas S."/>
            <person name="Chen C."/>
            <person name="Bauer D."/>
            <person name="Andreopoulos W."/>
            <person name="Pangilinan J."/>
            <person name="LaButti K."/>
            <person name="Riley R."/>
            <person name="Lipzen A."/>
            <person name="Clum A."/>
            <person name="Drula E."/>
            <person name="Henrissat B."/>
            <person name="Kohler A."/>
            <person name="Grigoriev I.V."/>
            <person name="Martin F.M."/>
            <person name="Hacquard S."/>
        </authorList>
    </citation>
    <scope>NUCLEOTIDE SEQUENCE [LARGE SCALE GENOMIC DNA]</scope>
    <source>
        <strain evidence="7 8">MPI-SDFR-AT-0080</strain>
    </source>
</reference>
<evidence type="ECO:0000256" key="2">
    <source>
        <dbReference type="ARBA" id="ARBA00010617"/>
    </source>
</evidence>
<dbReference type="PANTHER" id="PTHR24305:SF187">
    <property type="entry name" value="P450, PUTATIVE (EUROFUNG)-RELATED"/>
    <property type="match status" value="1"/>
</dbReference>
<dbReference type="SUPFAM" id="SSF48264">
    <property type="entry name" value="Cytochrome P450"/>
    <property type="match status" value="1"/>
</dbReference>
<dbReference type="EMBL" id="JAGTJR010000010">
    <property type="protein sequence ID" value="KAH7053112.1"/>
    <property type="molecule type" value="Genomic_DNA"/>
</dbReference>
<dbReference type="PANTHER" id="PTHR24305">
    <property type="entry name" value="CYTOCHROME P450"/>
    <property type="match status" value="1"/>
</dbReference>
<keyword evidence="5" id="KW-0408">Iron</keyword>
<keyword evidence="8" id="KW-1185">Reference proteome</keyword>
<sequence length="265" mass="29181">MASFTATEGKPASASVFFQCWGFDIMGDFALGKSFNMLKDKTPHFGVEMSVGHECPDPREEKEHLFLSEHSKAPEVYHYLLEGGGTNEKTDEGATNESLRLFYASPNGLQHLTPPEDVVITGCFIPGDTHVETPTWTVGRGICSPISGPDEERWMLTMRASFAEKKTRGTSSTPLGFIPEPRSSSPELLPQKDAFLPFLSGPYSRDGKPLAVMELKLAIAHVVSKFAISLDDEAESIRAFVKDSGWRDIFVAMPPPVRVCLKARN</sequence>
<dbReference type="InterPro" id="IPR050121">
    <property type="entry name" value="Cytochrome_P450_monoxygenase"/>
</dbReference>
<accession>A0ABQ8GDU8</accession>
<keyword evidence="3" id="KW-0479">Metal-binding</keyword>
<evidence type="ECO:0000256" key="4">
    <source>
        <dbReference type="ARBA" id="ARBA00023002"/>
    </source>
</evidence>
<evidence type="ECO:0000256" key="5">
    <source>
        <dbReference type="ARBA" id="ARBA00023004"/>
    </source>
</evidence>
<evidence type="ECO:0000256" key="3">
    <source>
        <dbReference type="ARBA" id="ARBA00022723"/>
    </source>
</evidence>
<organism evidence="7 8">
    <name type="scientific">Macrophomina phaseolina</name>
    <dbReference type="NCBI Taxonomy" id="35725"/>
    <lineage>
        <taxon>Eukaryota</taxon>
        <taxon>Fungi</taxon>
        <taxon>Dikarya</taxon>
        <taxon>Ascomycota</taxon>
        <taxon>Pezizomycotina</taxon>
        <taxon>Dothideomycetes</taxon>
        <taxon>Dothideomycetes incertae sedis</taxon>
        <taxon>Botryosphaeriales</taxon>
        <taxon>Botryosphaeriaceae</taxon>
        <taxon>Macrophomina</taxon>
    </lineage>
</organism>
<evidence type="ECO:0000256" key="6">
    <source>
        <dbReference type="ARBA" id="ARBA00023033"/>
    </source>
</evidence>
<evidence type="ECO:0000313" key="8">
    <source>
        <dbReference type="Proteomes" id="UP000774617"/>
    </source>
</evidence>
<protein>
    <submittedName>
        <fullName evidence="7">Uncharacterized protein</fullName>
    </submittedName>
</protein>
<gene>
    <name evidence="7" type="ORF">B0J12DRAFT_750517</name>
</gene>
<dbReference type="Gene3D" id="1.10.630.10">
    <property type="entry name" value="Cytochrome P450"/>
    <property type="match status" value="1"/>
</dbReference>